<evidence type="ECO:0000313" key="9">
    <source>
        <dbReference type="EMBL" id="AJF06949.1"/>
    </source>
</evidence>
<dbReference type="AlphaFoldDB" id="A0A0B5FQM5"/>
<dbReference type="GO" id="GO:0003676">
    <property type="term" value="F:nucleic acid binding"/>
    <property type="evidence" value="ECO:0007669"/>
    <property type="project" value="InterPro"/>
</dbReference>
<dbReference type="Gene3D" id="3.10.310.30">
    <property type="match status" value="1"/>
</dbReference>
<dbReference type="EMBL" id="CP010311">
    <property type="protein sequence ID" value="AJF06949.1"/>
    <property type="molecule type" value="Genomic_DNA"/>
</dbReference>
<dbReference type="STRING" id="483547.GSUB_10810"/>
<evidence type="ECO:0000256" key="1">
    <source>
        <dbReference type="ARBA" id="ARBA00005915"/>
    </source>
</evidence>
<dbReference type="NCBIfam" id="TIGR00644">
    <property type="entry name" value="recJ"/>
    <property type="match status" value="1"/>
</dbReference>
<dbReference type="OrthoDB" id="9809852at2"/>
<evidence type="ECO:0000256" key="3">
    <source>
        <dbReference type="ARBA" id="ARBA00022722"/>
    </source>
</evidence>
<reference evidence="9 10" key="1">
    <citation type="journal article" date="2015" name="Genome Announc.">
        <title>Genomes of Geoalkalibacter ferrihydriticus Z-0531T and Geoalkalibacter subterraneus Red1T, Two Haloalkaliphilic Metal-Reducing Deltaproteobacteria.</title>
        <authorList>
            <person name="Badalamenti J.P."/>
            <person name="Krajmalnik-Brown R."/>
            <person name="Torres C.I."/>
            <person name="Bond D.R."/>
        </authorList>
    </citation>
    <scope>NUCLEOTIDE SEQUENCE [LARGE SCALE GENOMIC DNA]</scope>
    <source>
        <strain evidence="9 10">Red1</strain>
    </source>
</reference>
<evidence type="ECO:0000313" key="10">
    <source>
        <dbReference type="Proteomes" id="UP000035036"/>
    </source>
</evidence>
<name>A0A0B5FQM5_9BACT</name>
<dbReference type="KEGG" id="gsb:GSUB_10810"/>
<organism evidence="9 10">
    <name type="scientific">Geoalkalibacter subterraneus</name>
    <dbReference type="NCBI Taxonomy" id="483547"/>
    <lineage>
        <taxon>Bacteria</taxon>
        <taxon>Pseudomonadati</taxon>
        <taxon>Thermodesulfobacteriota</taxon>
        <taxon>Desulfuromonadia</taxon>
        <taxon>Desulfuromonadales</taxon>
        <taxon>Geoalkalibacteraceae</taxon>
        <taxon>Geoalkalibacter</taxon>
    </lineage>
</organism>
<feature type="domain" description="DDH" evidence="6">
    <location>
        <begin position="86"/>
        <end position="241"/>
    </location>
</feature>
<evidence type="ECO:0000259" key="7">
    <source>
        <dbReference type="Pfam" id="PF02272"/>
    </source>
</evidence>
<keyword evidence="3" id="KW-0540">Nuclease</keyword>
<dbReference type="Proteomes" id="UP000035036">
    <property type="component" value="Chromosome"/>
</dbReference>
<dbReference type="Gene3D" id="3.90.1640.30">
    <property type="match status" value="1"/>
</dbReference>
<dbReference type="Pfam" id="PF02272">
    <property type="entry name" value="DHHA1"/>
    <property type="match status" value="1"/>
</dbReference>
<dbReference type="InterPro" id="IPR051673">
    <property type="entry name" value="SSDNA_exonuclease_RecJ"/>
</dbReference>
<dbReference type="InterPro" id="IPR038763">
    <property type="entry name" value="DHH_sf"/>
</dbReference>
<dbReference type="Pfam" id="PF01368">
    <property type="entry name" value="DHH"/>
    <property type="match status" value="1"/>
</dbReference>
<dbReference type="Pfam" id="PF17768">
    <property type="entry name" value="RecJ_OB"/>
    <property type="match status" value="1"/>
</dbReference>
<dbReference type="GO" id="GO:0006310">
    <property type="term" value="P:DNA recombination"/>
    <property type="evidence" value="ECO:0007669"/>
    <property type="project" value="InterPro"/>
</dbReference>
<keyword evidence="5" id="KW-0269">Exonuclease</keyword>
<proteinExistence type="inferred from homology"/>
<evidence type="ECO:0000256" key="4">
    <source>
        <dbReference type="ARBA" id="ARBA00022801"/>
    </source>
</evidence>
<evidence type="ECO:0000256" key="2">
    <source>
        <dbReference type="ARBA" id="ARBA00019841"/>
    </source>
</evidence>
<dbReference type="RefSeq" id="WP_040200788.1">
    <property type="nucleotide sequence ID" value="NZ_CP010311.1"/>
</dbReference>
<dbReference type="GO" id="GO:0008409">
    <property type="term" value="F:5'-3' exonuclease activity"/>
    <property type="evidence" value="ECO:0007669"/>
    <property type="project" value="InterPro"/>
</dbReference>
<protein>
    <recommendedName>
        <fullName evidence="2">Single-stranded-DNA-specific exonuclease RecJ</fullName>
    </recommendedName>
</protein>
<feature type="domain" description="RecJ OB" evidence="8">
    <location>
        <begin position="466"/>
        <end position="568"/>
    </location>
</feature>
<feature type="domain" description="DHHA1" evidence="7">
    <location>
        <begin position="361"/>
        <end position="452"/>
    </location>
</feature>
<evidence type="ECO:0000259" key="6">
    <source>
        <dbReference type="Pfam" id="PF01368"/>
    </source>
</evidence>
<dbReference type="PANTHER" id="PTHR30255">
    <property type="entry name" value="SINGLE-STRANDED-DNA-SPECIFIC EXONUCLEASE RECJ"/>
    <property type="match status" value="1"/>
</dbReference>
<keyword evidence="4" id="KW-0378">Hydrolase</keyword>
<dbReference type="GO" id="GO:0006281">
    <property type="term" value="P:DNA repair"/>
    <property type="evidence" value="ECO:0007669"/>
    <property type="project" value="InterPro"/>
</dbReference>
<dbReference type="HOGENOM" id="CLU_009736_5_2_7"/>
<evidence type="ECO:0000256" key="5">
    <source>
        <dbReference type="ARBA" id="ARBA00022839"/>
    </source>
</evidence>
<dbReference type="InterPro" id="IPR004610">
    <property type="entry name" value="RecJ"/>
</dbReference>
<dbReference type="InterPro" id="IPR041122">
    <property type="entry name" value="RecJ_OB"/>
</dbReference>
<dbReference type="PANTHER" id="PTHR30255:SF2">
    <property type="entry name" value="SINGLE-STRANDED-DNA-SPECIFIC EXONUCLEASE RECJ"/>
    <property type="match status" value="1"/>
</dbReference>
<keyword evidence="10" id="KW-1185">Reference proteome</keyword>
<accession>A0A0B5FQM5</accession>
<dbReference type="InterPro" id="IPR003156">
    <property type="entry name" value="DHHA1_dom"/>
</dbReference>
<evidence type="ECO:0000259" key="8">
    <source>
        <dbReference type="Pfam" id="PF17768"/>
    </source>
</evidence>
<gene>
    <name evidence="9" type="ORF">GSUB_10810</name>
</gene>
<comment type="similarity">
    <text evidence="1">Belongs to the RecJ family.</text>
</comment>
<sequence length="573" mass="63338">MEPVTDCNWRQRGQSPPEERVSRLMSELNCRNLTAQVLASRRMVEPSAAEAFLSPRLSSLPDPLLLGGIDKAVERLCLAISRHELIVIHGDYDVDGITATTLLMECISVMGGRVDFHLPLRLQEGYGLSAEAIREAHRATAGVIVSVDCGISAHGPAQVAADLGLDLIITDHHQPPETLPQAFSIVNPHLPGDSFPYKELSGVGVAFFLMLGLRRALRDRGWFQERPEPDLRHQLDLVALGNIADIVPLTGVNRVLTAHGLELMRRNRRCGIQSLRDVAGVREISCGAVGFQIAPRLNAAGRIEDAALGVELLLCQENRKAAPLARRLDELNRDRRRIEEDTLTQALEHLENVDGRNCRGIVLADERWHPGVIGIVASRLTEKFHRPTVLIALDQGLGKGSARSIPGFHLYEALCRCSDWLEGFGGHACAAGLSIKADRIEDFAARFADLAQELVTEEMRVPNRDYDVDGTLSQLDFETVAELTRLAPFGFGNPEPVLRVRQVRACNLRPVGREHLKLSLQQGNRRIDAIAFGMASQAEFMQGELDFLCSPQVNTWQGRSNVQLRIRDFRPSA</sequence>
<dbReference type="SUPFAM" id="SSF64182">
    <property type="entry name" value="DHH phosphoesterases"/>
    <property type="match status" value="1"/>
</dbReference>
<dbReference type="InterPro" id="IPR001667">
    <property type="entry name" value="DDH_dom"/>
</dbReference>